<proteinExistence type="predicted"/>
<evidence type="ECO:0000256" key="1">
    <source>
        <dbReference type="ARBA" id="ARBA00022670"/>
    </source>
</evidence>
<evidence type="ECO:0000256" key="2">
    <source>
        <dbReference type="ARBA" id="ARBA00022723"/>
    </source>
</evidence>
<organism evidence="7 8">
    <name type="scientific">Flavobacterium sediminis</name>
    <dbReference type="NCBI Taxonomy" id="2201181"/>
    <lineage>
        <taxon>Bacteria</taxon>
        <taxon>Pseudomonadati</taxon>
        <taxon>Bacteroidota</taxon>
        <taxon>Flavobacteriia</taxon>
        <taxon>Flavobacteriales</taxon>
        <taxon>Flavobacteriaceae</taxon>
        <taxon>Flavobacterium</taxon>
    </lineage>
</organism>
<keyword evidence="3" id="KW-0378">Hydrolase</keyword>
<dbReference type="EMBL" id="CP029463">
    <property type="protein sequence ID" value="AWM14339.1"/>
    <property type="molecule type" value="Genomic_DNA"/>
</dbReference>
<dbReference type="OrthoDB" id="517279at2"/>
<evidence type="ECO:0000256" key="5">
    <source>
        <dbReference type="ARBA" id="ARBA00023049"/>
    </source>
</evidence>
<dbReference type="GO" id="GO:0006508">
    <property type="term" value="P:proteolysis"/>
    <property type="evidence" value="ECO:0007669"/>
    <property type="project" value="UniProtKB-KW"/>
</dbReference>
<gene>
    <name evidence="7" type="ORF">DI487_11060</name>
</gene>
<dbReference type="KEGG" id="fse:DI487_11060"/>
<evidence type="ECO:0000313" key="7">
    <source>
        <dbReference type="EMBL" id="AWM14339.1"/>
    </source>
</evidence>
<evidence type="ECO:0000313" key="8">
    <source>
        <dbReference type="Proteomes" id="UP000245429"/>
    </source>
</evidence>
<protein>
    <recommendedName>
        <fullName evidence="6">JAB domain-containing protein</fullName>
    </recommendedName>
</protein>
<dbReference type="Gene3D" id="3.40.140.10">
    <property type="entry name" value="Cytidine Deaminase, domain 2"/>
    <property type="match status" value="1"/>
</dbReference>
<dbReference type="InterPro" id="IPR028090">
    <property type="entry name" value="JAB_dom_prok"/>
</dbReference>
<accession>A0A2U8QWB3</accession>
<dbReference type="SUPFAM" id="SSF102712">
    <property type="entry name" value="JAB1/MPN domain"/>
    <property type="match status" value="1"/>
</dbReference>
<name>A0A2U8QWB3_9FLAO</name>
<evidence type="ECO:0000256" key="4">
    <source>
        <dbReference type="ARBA" id="ARBA00022833"/>
    </source>
</evidence>
<keyword evidence="4" id="KW-0862">Zinc</keyword>
<dbReference type="GO" id="GO:0046872">
    <property type="term" value="F:metal ion binding"/>
    <property type="evidence" value="ECO:0007669"/>
    <property type="project" value="UniProtKB-KW"/>
</dbReference>
<sequence length="152" mass="17600">MIKSNSKIGLEIEYNHNLLNELYKIALIHYPNEIGGYLLGKYSEDKKTAIIVKHISALEYSNSPVSFKHVVNEETKSLFFKIFEEEGIHYIGEWHTHPNSNSSYSQTDFNALKKIAQGDIETPVLLIIGFDKKGIIDYSFNVFFNKKIYKYE</sequence>
<keyword evidence="5" id="KW-0482">Metalloprotease</keyword>
<dbReference type="RefSeq" id="WP_109569699.1">
    <property type="nucleotide sequence ID" value="NZ_CP029463.1"/>
</dbReference>
<keyword evidence="8" id="KW-1185">Reference proteome</keyword>
<dbReference type="Pfam" id="PF14464">
    <property type="entry name" value="Prok-JAB"/>
    <property type="match status" value="1"/>
</dbReference>
<dbReference type="GO" id="GO:0008237">
    <property type="term" value="F:metallopeptidase activity"/>
    <property type="evidence" value="ECO:0007669"/>
    <property type="project" value="UniProtKB-KW"/>
</dbReference>
<reference evidence="7 8" key="1">
    <citation type="submission" date="2018-05" db="EMBL/GenBank/DDBJ databases">
        <title>Flavobacterium sp. MEBiC07310.</title>
        <authorList>
            <person name="Baek K."/>
        </authorList>
    </citation>
    <scope>NUCLEOTIDE SEQUENCE [LARGE SCALE GENOMIC DNA]</scope>
    <source>
        <strain evidence="7 8">MEBiC07310</strain>
    </source>
</reference>
<keyword evidence="1" id="KW-0645">Protease</keyword>
<keyword evidence="2" id="KW-0479">Metal-binding</keyword>
<dbReference type="Proteomes" id="UP000245429">
    <property type="component" value="Chromosome"/>
</dbReference>
<evidence type="ECO:0000256" key="3">
    <source>
        <dbReference type="ARBA" id="ARBA00022801"/>
    </source>
</evidence>
<dbReference type="AlphaFoldDB" id="A0A2U8QWB3"/>
<evidence type="ECO:0000259" key="6">
    <source>
        <dbReference type="Pfam" id="PF14464"/>
    </source>
</evidence>
<feature type="domain" description="JAB" evidence="6">
    <location>
        <begin position="18"/>
        <end position="129"/>
    </location>
</feature>